<name>A0ABD1LBX3_9FABA</name>
<dbReference type="Pfam" id="PF11744">
    <property type="entry name" value="ALMT"/>
    <property type="match status" value="1"/>
</dbReference>
<comment type="subcellular location">
    <subcellularLocation>
        <location evidence="1">Membrane</location>
        <topology evidence="1">Multi-pass membrane protein</topology>
    </subcellularLocation>
</comment>
<keyword evidence="3" id="KW-1133">Transmembrane helix</keyword>
<sequence length="75" mass="7899">MIKTSSNAEIIQQIRDLFRSATLGKGLNRGLGTIIGGGLGSSAAVFSQTIGIGRVGNSIIIECAKYKEICVTLMR</sequence>
<dbReference type="InterPro" id="IPR020966">
    <property type="entry name" value="ALMT"/>
</dbReference>
<dbReference type="EMBL" id="JBGMDY010000010">
    <property type="protein sequence ID" value="KAL2320918.1"/>
    <property type="molecule type" value="Genomic_DNA"/>
</dbReference>
<proteinExistence type="predicted"/>
<comment type="caution">
    <text evidence="5">The sequence shown here is derived from an EMBL/GenBank/DDBJ whole genome shotgun (WGS) entry which is preliminary data.</text>
</comment>
<keyword evidence="2" id="KW-0812">Transmembrane</keyword>
<evidence type="ECO:0000313" key="5">
    <source>
        <dbReference type="EMBL" id="KAL2320918.1"/>
    </source>
</evidence>
<organism evidence="5 6">
    <name type="scientific">Flemingia macrophylla</name>
    <dbReference type="NCBI Taxonomy" id="520843"/>
    <lineage>
        <taxon>Eukaryota</taxon>
        <taxon>Viridiplantae</taxon>
        <taxon>Streptophyta</taxon>
        <taxon>Embryophyta</taxon>
        <taxon>Tracheophyta</taxon>
        <taxon>Spermatophyta</taxon>
        <taxon>Magnoliopsida</taxon>
        <taxon>eudicotyledons</taxon>
        <taxon>Gunneridae</taxon>
        <taxon>Pentapetalae</taxon>
        <taxon>rosids</taxon>
        <taxon>fabids</taxon>
        <taxon>Fabales</taxon>
        <taxon>Fabaceae</taxon>
        <taxon>Papilionoideae</taxon>
        <taxon>50 kb inversion clade</taxon>
        <taxon>NPAAA clade</taxon>
        <taxon>indigoferoid/millettioid clade</taxon>
        <taxon>Phaseoleae</taxon>
        <taxon>Flemingia</taxon>
    </lineage>
</organism>
<dbReference type="Proteomes" id="UP001603857">
    <property type="component" value="Unassembled WGS sequence"/>
</dbReference>
<accession>A0ABD1LBX3</accession>
<evidence type="ECO:0000256" key="3">
    <source>
        <dbReference type="ARBA" id="ARBA00022989"/>
    </source>
</evidence>
<dbReference type="GO" id="GO:0016020">
    <property type="term" value="C:membrane"/>
    <property type="evidence" value="ECO:0007669"/>
    <property type="project" value="UniProtKB-SubCell"/>
</dbReference>
<reference evidence="5 6" key="1">
    <citation type="submission" date="2024-08" db="EMBL/GenBank/DDBJ databases">
        <title>Insights into the chromosomal genome structure of Flemingia macrophylla.</title>
        <authorList>
            <person name="Ding Y."/>
            <person name="Zhao Y."/>
            <person name="Bi W."/>
            <person name="Wu M."/>
            <person name="Zhao G."/>
            <person name="Gong Y."/>
            <person name="Li W."/>
            <person name="Zhang P."/>
        </authorList>
    </citation>
    <scope>NUCLEOTIDE SEQUENCE [LARGE SCALE GENOMIC DNA]</scope>
    <source>
        <strain evidence="5">DYQJB</strain>
        <tissue evidence="5">Leaf</tissue>
    </source>
</reference>
<evidence type="ECO:0000256" key="4">
    <source>
        <dbReference type="ARBA" id="ARBA00023136"/>
    </source>
</evidence>
<evidence type="ECO:0000256" key="2">
    <source>
        <dbReference type="ARBA" id="ARBA00022692"/>
    </source>
</evidence>
<gene>
    <name evidence="5" type="ORF">Fmac_029887</name>
</gene>
<dbReference type="AlphaFoldDB" id="A0ABD1LBX3"/>
<protein>
    <submittedName>
        <fullName evidence="5">Uncharacterized protein</fullName>
    </submittedName>
</protein>
<keyword evidence="6" id="KW-1185">Reference proteome</keyword>
<evidence type="ECO:0000256" key="1">
    <source>
        <dbReference type="ARBA" id="ARBA00004141"/>
    </source>
</evidence>
<keyword evidence="4" id="KW-0472">Membrane</keyword>
<evidence type="ECO:0000313" key="6">
    <source>
        <dbReference type="Proteomes" id="UP001603857"/>
    </source>
</evidence>